<dbReference type="EMBL" id="OUUW01000037">
    <property type="protein sequence ID" value="SPP89864.1"/>
    <property type="molecule type" value="Genomic_DNA"/>
</dbReference>
<protein>
    <submittedName>
        <fullName evidence="1">Uncharacterized protein</fullName>
    </submittedName>
</protein>
<feature type="non-terminal residue" evidence="1">
    <location>
        <position position="60"/>
    </location>
</feature>
<proteinExistence type="predicted"/>
<dbReference type="AlphaFoldDB" id="A0A3B0K6X9"/>
<accession>A0A3B0K6X9</accession>
<name>A0A3B0K6X9_DROGU</name>
<dbReference type="Proteomes" id="UP000268350">
    <property type="component" value="Unassembled WGS sequence"/>
</dbReference>
<evidence type="ECO:0000313" key="1">
    <source>
        <dbReference type="EMBL" id="SPP89864.1"/>
    </source>
</evidence>
<feature type="non-terminal residue" evidence="1">
    <location>
        <position position="1"/>
    </location>
</feature>
<evidence type="ECO:0000313" key="2">
    <source>
        <dbReference type="Proteomes" id="UP000268350"/>
    </source>
</evidence>
<keyword evidence="2" id="KW-1185">Reference proteome</keyword>
<sequence length="60" mass="6935">LYEKYSAFMKEYLSLGHMFLVPSEDRKKCQYFLPHHCVIKEDSSTTKLRVVFDGSAATTS</sequence>
<reference evidence="2" key="1">
    <citation type="submission" date="2018-01" db="EMBL/GenBank/DDBJ databases">
        <authorList>
            <person name="Alioto T."/>
            <person name="Alioto T."/>
        </authorList>
    </citation>
    <scope>NUCLEOTIDE SEQUENCE [LARGE SCALE GENOMIC DNA]</scope>
</reference>
<gene>
    <name evidence="1" type="ORF">DGUA_6G020620</name>
</gene>
<organism evidence="1 2">
    <name type="scientific">Drosophila guanche</name>
    <name type="common">Fruit fly</name>
    <dbReference type="NCBI Taxonomy" id="7266"/>
    <lineage>
        <taxon>Eukaryota</taxon>
        <taxon>Metazoa</taxon>
        <taxon>Ecdysozoa</taxon>
        <taxon>Arthropoda</taxon>
        <taxon>Hexapoda</taxon>
        <taxon>Insecta</taxon>
        <taxon>Pterygota</taxon>
        <taxon>Neoptera</taxon>
        <taxon>Endopterygota</taxon>
        <taxon>Diptera</taxon>
        <taxon>Brachycera</taxon>
        <taxon>Muscomorpha</taxon>
        <taxon>Ephydroidea</taxon>
        <taxon>Drosophilidae</taxon>
        <taxon>Drosophila</taxon>
        <taxon>Sophophora</taxon>
    </lineage>
</organism>